<name>A0A382R5L3_9ZZZZ</name>
<protein>
    <submittedName>
        <fullName evidence="1">Uncharacterized protein</fullName>
    </submittedName>
</protein>
<gene>
    <name evidence="1" type="ORF">METZ01_LOCUS345883</name>
</gene>
<sequence length="83" mass="10006">MLFPTTRIELFFRGDQDCLLALEPDGTFHEFDVKMFREAKELFTRYDEAHFHEEDNLDEMHNFCERMARESPEVIDVESPYLN</sequence>
<evidence type="ECO:0000313" key="1">
    <source>
        <dbReference type="EMBL" id="SVC93029.1"/>
    </source>
</evidence>
<proteinExistence type="predicted"/>
<accession>A0A382R5L3</accession>
<dbReference type="EMBL" id="UINC01119305">
    <property type="protein sequence ID" value="SVC93029.1"/>
    <property type="molecule type" value="Genomic_DNA"/>
</dbReference>
<organism evidence="1">
    <name type="scientific">marine metagenome</name>
    <dbReference type="NCBI Taxonomy" id="408172"/>
    <lineage>
        <taxon>unclassified sequences</taxon>
        <taxon>metagenomes</taxon>
        <taxon>ecological metagenomes</taxon>
    </lineage>
</organism>
<reference evidence="1" key="1">
    <citation type="submission" date="2018-05" db="EMBL/GenBank/DDBJ databases">
        <authorList>
            <person name="Lanie J.A."/>
            <person name="Ng W.-L."/>
            <person name="Kazmierczak K.M."/>
            <person name="Andrzejewski T.M."/>
            <person name="Davidsen T.M."/>
            <person name="Wayne K.J."/>
            <person name="Tettelin H."/>
            <person name="Glass J.I."/>
            <person name="Rusch D."/>
            <person name="Podicherti R."/>
            <person name="Tsui H.-C.T."/>
            <person name="Winkler M.E."/>
        </authorList>
    </citation>
    <scope>NUCLEOTIDE SEQUENCE</scope>
</reference>
<dbReference type="AlphaFoldDB" id="A0A382R5L3"/>